<name>X1T155_9ZZZZ</name>
<gene>
    <name evidence="1" type="ORF">S12H4_26294</name>
</gene>
<comment type="caution">
    <text evidence="1">The sequence shown here is derived from an EMBL/GenBank/DDBJ whole genome shotgun (WGS) entry which is preliminary data.</text>
</comment>
<accession>X1T155</accession>
<organism evidence="1">
    <name type="scientific">marine sediment metagenome</name>
    <dbReference type="NCBI Taxonomy" id="412755"/>
    <lineage>
        <taxon>unclassified sequences</taxon>
        <taxon>metagenomes</taxon>
        <taxon>ecological metagenomes</taxon>
    </lineage>
</organism>
<sequence>PDSEQIILNEKEKSDKIILLYKDNLNRIPGTIVKNSESFSNINGSNNSLTRITMQPVDDKDDNKDLAIALAELIENEMTTK</sequence>
<dbReference type="EMBL" id="BARW01014904">
    <property type="protein sequence ID" value="GAI81350.1"/>
    <property type="molecule type" value="Genomic_DNA"/>
</dbReference>
<protein>
    <submittedName>
        <fullName evidence="1">Uncharacterized protein</fullName>
    </submittedName>
</protein>
<evidence type="ECO:0000313" key="1">
    <source>
        <dbReference type="EMBL" id="GAI81350.1"/>
    </source>
</evidence>
<feature type="non-terminal residue" evidence="1">
    <location>
        <position position="1"/>
    </location>
</feature>
<proteinExistence type="predicted"/>
<dbReference type="AlphaFoldDB" id="X1T155"/>
<reference evidence="1" key="1">
    <citation type="journal article" date="2014" name="Front. Microbiol.">
        <title>High frequency of phylogenetically diverse reductive dehalogenase-homologous genes in deep subseafloor sedimentary metagenomes.</title>
        <authorList>
            <person name="Kawai M."/>
            <person name="Futagami T."/>
            <person name="Toyoda A."/>
            <person name="Takaki Y."/>
            <person name="Nishi S."/>
            <person name="Hori S."/>
            <person name="Arai W."/>
            <person name="Tsubouchi T."/>
            <person name="Morono Y."/>
            <person name="Uchiyama I."/>
            <person name="Ito T."/>
            <person name="Fujiyama A."/>
            <person name="Inagaki F."/>
            <person name="Takami H."/>
        </authorList>
    </citation>
    <scope>NUCLEOTIDE SEQUENCE</scope>
    <source>
        <strain evidence="1">Expedition CK06-06</strain>
    </source>
</reference>